<accession>A0A2U3I1E9</accession>
<comment type="catalytic activity">
    <reaction evidence="6">
        <text>GTP + H2O = GDP + phosphate + H(+)</text>
        <dbReference type="Rhea" id="RHEA:19669"/>
        <dbReference type="ChEBI" id="CHEBI:15377"/>
        <dbReference type="ChEBI" id="CHEBI:15378"/>
        <dbReference type="ChEBI" id="CHEBI:37565"/>
        <dbReference type="ChEBI" id="CHEBI:43474"/>
        <dbReference type="ChEBI" id="CHEBI:58189"/>
    </reaction>
    <physiologicalReaction direction="left-to-right" evidence="6">
        <dbReference type="Rhea" id="RHEA:19670"/>
    </physiologicalReaction>
</comment>
<dbReference type="EMBL" id="OGTP01000002">
    <property type="protein sequence ID" value="SPB13927.1"/>
    <property type="molecule type" value="Genomic_DNA"/>
</dbReference>
<dbReference type="AlphaFoldDB" id="A0A2U3I1E9"/>
<protein>
    <submittedName>
        <fullName evidence="9">Cobalamin synthesis protein P47K</fullName>
    </submittedName>
</protein>
<organism evidence="9 10">
    <name type="scientific">Caballeronia novacaledonica</name>
    <dbReference type="NCBI Taxonomy" id="1544861"/>
    <lineage>
        <taxon>Bacteria</taxon>
        <taxon>Pseudomonadati</taxon>
        <taxon>Pseudomonadota</taxon>
        <taxon>Betaproteobacteria</taxon>
        <taxon>Burkholderiales</taxon>
        <taxon>Burkholderiaceae</taxon>
        <taxon>Caballeronia</taxon>
    </lineage>
</organism>
<dbReference type="Proteomes" id="UP000238169">
    <property type="component" value="Unassembled WGS sequence"/>
</dbReference>
<dbReference type="RefSeq" id="WP_106853650.1">
    <property type="nucleotide sequence ID" value="NZ_OGTP01000002.1"/>
</dbReference>
<gene>
    <name evidence="9" type="ORF">NOV72_01192</name>
</gene>
<dbReference type="CDD" id="cd03112">
    <property type="entry name" value="CobW-like"/>
    <property type="match status" value="1"/>
</dbReference>
<keyword evidence="3" id="KW-0143">Chaperone</keyword>
<dbReference type="PANTHER" id="PTHR13748:SF62">
    <property type="entry name" value="COBW DOMAIN-CONTAINING PROTEIN"/>
    <property type="match status" value="1"/>
</dbReference>
<dbReference type="Pfam" id="PF02492">
    <property type="entry name" value="cobW"/>
    <property type="match status" value="1"/>
</dbReference>
<dbReference type="InterPro" id="IPR036627">
    <property type="entry name" value="CobW-likC_sf"/>
</dbReference>
<evidence type="ECO:0000259" key="7">
    <source>
        <dbReference type="Pfam" id="PF02492"/>
    </source>
</evidence>
<name>A0A2U3I1E9_9BURK</name>
<keyword evidence="10" id="KW-1185">Reference proteome</keyword>
<evidence type="ECO:0000256" key="2">
    <source>
        <dbReference type="ARBA" id="ARBA00022801"/>
    </source>
</evidence>
<dbReference type="InterPro" id="IPR011629">
    <property type="entry name" value="CobW-like_C"/>
</dbReference>
<dbReference type="Gene3D" id="3.30.1220.10">
    <property type="entry name" value="CobW-like, C-terminal domain"/>
    <property type="match status" value="1"/>
</dbReference>
<proteinExistence type="inferred from homology"/>
<dbReference type="SUPFAM" id="SSF52540">
    <property type="entry name" value="P-loop containing nucleoside triphosphate hydrolases"/>
    <property type="match status" value="1"/>
</dbReference>
<evidence type="ECO:0000313" key="9">
    <source>
        <dbReference type="EMBL" id="SPB13927.1"/>
    </source>
</evidence>
<comment type="similarity">
    <text evidence="4">Belongs to the SIMIBI class G3E GTPase family. ZNG1 subfamily.</text>
</comment>
<keyword evidence="2" id="KW-0378">Hydrolase</keyword>
<evidence type="ECO:0000313" key="10">
    <source>
        <dbReference type="Proteomes" id="UP000238169"/>
    </source>
</evidence>
<dbReference type="SUPFAM" id="SSF90002">
    <property type="entry name" value="Hypothetical protein YjiA, C-terminal domain"/>
    <property type="match status" value="1"/>
</dbReference>
<dbReference type="GO" id="GO:0000166">
    <property type="term" value="F:nucleotide binding"/>
    <property type="evidence" value="ECO:0007669"/>
    <property type="project" value="UniProtKB-KW"/>
</dbReference>
<dbReference type="GO" id="GO:0016787">
    <property type="term" value="F:hydrolase activity"/>
    <property type="evidence" value="ECO:0007669"/>
    <property type="project" value="UniProtKB-KW"/>
</dbReference>
<evidence type="ECO:0000259" key="8">
    <source>
        <dbReference type="Pfam" id="PF07683"/>
    </source>
</evidence>
<keyword evidence="1" id="KW-0547">Nucleotide-binding</keyword>
<dbReference type="Pfam" id="PF07683">
    <property type="entry name" value="CobW_C"/>
    <property type="match status" value="1"/>
</dbReference>
<evidence type="ECO:0000256" key="5">
    <source>
        <dbReference type="ARBA" id="ARBA00045658"/>
    </source>
</evidence>
<evidence type="ECO:0000256" key="3">
    <source>
        <dbReference type="ARBA" id="ARBA00023186"/>
    </source>
</evidence>
<feature type="domain" description="CobW/HypB/UreG nucleotide-binding" evidence="7">
    <location>
        <begin position="7"/>
        <end position="176"/>
    </location>
</feature>
<comment type="function">
    <text evidence="5">Zinc chaperone that directly transfers zinc cofactor to target proteins, thereby activating them. Zinc is transferred from the CXCC motif in the GTPase domain to the zinc binding site in target proteins in a process requiring GTP hydrolysis.</text>
</comment>
<dbReference type="OrthoDB" id="9808822at2"/>
<dbReference type="PANTHER" id="PTHR13748">
    <property type="entry name" value="COBW-RELATED"/>
    <property type="match status" value="1"/>
</dbReference>
<reference evidence="10" key="1">
    <citation type="submission" date="2018-01" db="EMBL/GenBank/DDBJ databases">
        <authorList>
            <person name="Peeters C."/>
        </authorList>
    </citation>
    <scope>NUCLEOTIDE SEQUENCE [LARGE SCALE GENOMIC DNA]</scope>
</reference>
<dbReference type="InterPro" id="IPR003495">
    <property type="entry name" value="CobW/HypB/UreG_nucleotide-bd"/>
</dbReference>
<dbReference type="Gene3D" id="3.40.50.300">
    <property type="entry name" value="P-loop containing nucleotide triphosphate hydrolases"/>
    <property type="match status" value="1"/>
</dbReference>
<dbReference type="GO" id="GO:0005737">
    <property type="term" value="C:cytoplasm"/>
    <property type="evidence" value="ECO:0007669"/>
    <property type="project" value="TreeGrafter"/>
</dbReference>
<feature type="domain" description="CobW C-terminal" evidence="8">
    <location>
        <begin position="228"/>
        <end position="299"/>
    </location>
</feature>
<dbReference type="InterPro" id="IPR027417">
    <property type="entry name" value="P-loop_NTPase"/>
</dbReference>
<dbReference type="InterPro" id="IPR051316">
    <property type="entry name" value="Zinc-reg_GTPase_activator"/>
</dbReference>
<sequence length="315" mass="33783">MHRERIPVYVVTGFLGSGKSTLLARWLKETPFCNAALIVNEIGEIGIDHAMLGFAGDTSMLLADACVCCSGLPALNEALAQLFWARLHRSIARFEMVVIETTGLANPGPLIASLSLDAFVKERYCIAGTFTTIAAPTARDTLARFAEARAQLEGADVVIVTKTDLVSSEELAAVEAHLPGARVAHSANASLGLHDALSMFALPAPDIERAVARPLSRPRSHDAITHFIAIDDAIDLDTLHARVRSLIDQYGDSLLRLKGFVRIKEQDAPALVQFAHGDAFAHITRGTANTVRSGLTLIVKPGASRQARAQETHAP</sequence>
<evidence type="ECO:0000256" key="1">
    <source>
        <dbReference type="ARBA" id="ARBA00022741"/>
    </source>
</evidence>
<evidence type="ECO:0000256" key="6">
    <source>
        <dbReference type="ARBA" id="ARBA00049117"/>
    </source>
</evidence>
<evidence type="ECO:0000256" key="4">
    <source>
        <dbReference type="ARBA" id="ARBA00034320"/>
    </source>
</evidence>